<accession>A0A231H3S1</accession>
<dbReference type="RefSeq" id="WP_094026347.1">
    <property type="nucleotide sequence ID" value="NZ_NGAF01000009.1"/>
</dbReference>
<dbReference type="InterPro" id="IPR001647">
    <property type="entry name" value="HTH_TetR"/>
</dbReference>
<evidence type="ECO:0000256" key="1">
    <source>
        <dbReference type="ARBA" id="ARBA00023125"/>
    </source>
</evidence>
<sequence length="196" mass="20778">MSENPPSTPRRDDSGAAPVGRDAVVAAVTEAAADLFAERGPAATSIRDIAERAGVNHGLVFRHLGAKDRLVGAVLSYLGEQSGAAAAAGQLTATDPRLRRHLTVLARCILDGYPVGELQEQFPVMTMLIEHLRPQMDSDRAAGLAVAHLAAFTMGWQLLEPFLRSAAGLRELTDAELRASIEAQAGRILRPDPASP</sequence>
<evidence type="ECO:0000259" key="3">
    <source>
        <dbReference type="PROSITE" id="PS50977"/>
    </source>
</evidence>
<dbReference type="SUPFAM" id="SSF46689">
    <property type="entry name" value="Homeodomain-like"/>
    <property type="match status" value="1"/>
</dbReference>
<dbReference type="InterPro" id="IPR009057">
    <property type="entry name" value="Homeodomain-like_sf"/>
</dbReference>
<proteinExistence type="predicted"/>
<evidence type="ECO:0000256" key="2">
    <source>
        <dbReference type="PROSITE-ProRule" id="PRU00335"/>
    </source>
</evidence>
<gene>
    <name evidence="4" type="ORF">B7C42_04397</name>
</gene>
<dbReference type="Proteomes" id="UP000215506">
    <property type="component" value="Unassembled WGS sequence"/>
</dbReference>
<feature type="domain" description="HTH tetR-type" evidence="3">
    <location>
        <begin position="22"/>
        <end position="82"/>
    </location>
</feature>
<keyword evidence="1 2" id="KW-0238">DNA-binding</keyword>
<dbReference type="Pfam" id="PF00440">
    <property type="entry name" value="TetR_N"/>
    <property type="match status" value="1"/>
</dbReference>
<evidence type="ECO:0000313" key="5">
    <source>
        <dbReference type="Proteomes" id="UP000215506"/>
    </source>
</evidence>
<dbReference type="GO" id="GO:0003700">
    <property type="term" value="F:DNA-binding transcription factor activity"/>
    <property type="evidence" value="ECO:0007669"/>
    <property type="project" value="TreeGrafter"/>
</dbReference>
<dbReference type="PRINTS" id="PR00455">
    <property type="entry name" value="HTHTETR"/>
</dbReference>
<dbReference type="GO" id="GO:0000976">
    <property type="term" value="F:transcription cis-regulatory region binding"/>
    <property type="evidence" value="ECO:0007669"/>
    <property type="project" value="TreeGrafter"/>
</dbReference>
<keyword evidence="5" id="KW-1185">Reference proteome</keyword>
<dbReference type="PANTHER" id="PTHR30055:SF153">
    <property type="entry name" value="HTH-TYPE TRANSCRIPTIONAL REPRESSOR RV3405C"/>
    <property type="match status" value="1"/>
</dbReference>
<dbReference type="EMBL" id="NGAF01000009">
    <property type="protein sequence ID" value="OXR43529.1"/>
    <property type="molecule type" value="Genomic_DNA"/>
</dbReference>
<protein>
    <submittedName>
        <fullName evidence="4">HTH-type transcriptional repressor</fullName>
    </submittedName>
</protein>
<feature type="DNA-binding region" description="H-T-H motif" evidence="2">
    <location>
        <begin position="45"/>
        <end position="64"/>
    </location>
</feature>
<dbReference type="AlphaFoldDB" id="A0A231H3S1"/>
<evidence type="ECO:0000313" key="4">
    <source>
        <dbReference type="EMBL" id="OXR43529.1"/>
    </source>
</evidence>
<comment type="caution">
    <text evidence="4">The sequence shown here is derived from an EMBL/GenBank/DDBJ whole genome shotgun (WGS) entry which is preliminary data.</text>
</comment>
<dbReference type="PROSITE" id="PS50977">
    <property type="entry name" value="HTH_TETR_2"/>
    <property type="match status" value="1"/>
</dbReference>
<reference evidence="4 5" key="1">
    <citation type="submission" date="2017-07" db="EMBL/GenBank/DDBJ databases">
        <title>First draft Genome Sequence of Nocardia cerradoensis isolated from human infection.</title>
        <authorList>
            <person name="Carrasco G."/>
        </authorList>
    </citation>
    <scope>NUCLEOTIDE SEQUENCE [LARGE SCALE GENOMIC DNA]</scope>
    <source>
        <strain evidence="4 5">CNM20130759</strain>
    </source>
</reference>
<dbReference type="Gene3D" id="1.10.357.10">
    <property type="entry name" value="Tetracycline Repressor, domain 2"/>
    <property type="match status" value="1"/>
</dbReference>
<organism evidence="4 5">
    <name type="scientific">Nocardia cerradoensis</name>
    <dbReference type="NCBI Taxonomy" id="85688"/>
    <lineage>
        <taxon>Bacteria</taxon>
        <taxon>Bacillati</taxon>
        <taxon>Actinomycetota</taxon>
        <taxon>Actinomycetes</taxon>
        <taxon>Mycobacteriales</taxon>
        <taxon>Nocardiaceae</taxon>
        <taxon>Nocardia</taxon>
    </lineage>
</organism>
<dbReference type="InterPro" id="IPR050109">
    <property type="entry name" value="HTH-type_TetR-like_transc_reg"/>
</dbReference>
<name>A0A231H3S1_9NOCA</name>
<dbReference type="PANTHER" id="PTHR30055">
    <property type="entry name" value="HTH-TYPE TRANSCRIPTIONAL REGULATOR RUTR"/>
    <property type="match status" value="1"/>
</dbReference>